<evidence type="ECO:0000313" key="6">
    <source>
        <dbReference type="EMBL" id="MBK1881022.1"/>
    </source>
</evidence>
<dbReference type="PANTHER" id="PTHR11731:SF118">
    <property type="entry name" value="BLR1971 PROTEIN"/>
    <property type="match status" value="1"/>
</dbReference>
<dbReference type="Proteomes" id="UP000603141">
    <property type="component" value="Unassembled WGS sequence"/>
</dbReference>
<dbReference type="Pfam" id="PF00326">
    <property type="entry name" value="Peptidase_S9"/>
    <property type="match status" value="1"/>
</dbReference>
<dbReference type="PANTHER" id="PTHR11731">
    <property type="entry name" value="PROTEASE FAMILY S9B,C DIPEPTIDYL-PEPTIDASE IV-RELATED"/>
    <property type="match status" value="1"/>
</dbReference>
<dbReference type="InterPro" id="IPR002469">
    <property type="entry name" value="Peptidase_S9B_N"/>
</dbReference>
<dbReference type="InterPro" id="IPR037140">
    <property type="entry name" value="VHL_beta_dom_sf"/>
</dbReference>
<feature type="chain" id="PRO_5037462762" evidence="2">
    <location>
        <begin position="20"/>
        <end position="828"/>
    </location>
</feature>
<evidence type="ECO:0000256" key="2">
    <source>
        <dbReference type="SAM" id="SignalP"/>
    </source>
</evidence>
<dbReference type="SUPFAM" id="SSF53474">
    <property type="entry name" value="alpha/beta-Hydrolases"/>
    <property type="match status" value="1"/>
</dbReference>
<reference evidence="6" key="1">
    <citation type="submission" date="2021-01" db="EMBL/GenBank/DDBJ databases">
        <title>Modified the classification status of verrucomicrobia.</title>
        <authorList>
            <person name="Feng X."/>
        </authorList>
    </citation>
    <scope>NUCLEOTIDE SEQUENCE</scope>
    <source>
        <strain evidence="6">KCTC 22041</strain>
    </source>
</reference>
<protein>
    <submittedName>
        <fullName evidence="6">Prolyl oligopeptidase family serine peptidase</fullName>
    </submittedName>
</protein>
<feature type="domain" description="Dipeptidylpeptidase IV N-terminal" evidence="4">
    <location>
        <begin position="242"/>
        <end position="546"/>
    </location>
</feature>
<dbReference type="InterPro" id="IPR029058">
    <property type="entry name" value="AB_hydrolase_fold"/>
</dbReference>
<evidence type="ECO:0000259" key="3">
    <source>
        <dbReference type="Pfam" id="PF00326"/>
    </source>
</evidence>
<evidence type="ECO:0000256" key="1">
    <source>
        <dbReference type="SAM" id="MobiDB-lite"/>
    </source>
</evidence>
<dbReference type="Gene3D" id="3.40.50.1820">
    <property type="entry name" value="alpha/beta hydrolase"/>
    <property type="match status" value="1"/>
</dbReference>
<name>A0A934S7A5_9BACT</name>
<organism evidence="6 7">
    <name type="scientific">Luteolibacter pohnpeiensis</name>
    <dbReference type="NCBI Taxonomy" id="454153"/>
    <lineage>
        <taxon>Bacteria</taxon>
        <taxon>Pseudomonadati</taxon>
        <taxon>Verrucomicrobiota</taxon>
        <taxon>Verrucomicrobiia</taxon>
        <taxon>Verrucomicrobiales</taxon>
        <taxon>Verrucomicrobiaceae</taxon>
        <taxon>Luteolibacter</taxon>
    </lineage>
</organism>
<feature type="domain" description="Peptidase S9 prolyl oligopeptidase catalytic" evidence="3">
    <location>
        <begin position="632"/>
        <end position="814"/>
    </location>
</feature>
<dbReference type="GO" id="GO:0006508">
    <property type="term" value="P:proteolysis"/>
    <property type="evidence" value="ECO:0007669"/>
    <property type="project" value="InterPro"/>
</dbReference>
<feature type="region of interest" description="Disordered" evidence="1">
    <location>
        <begin position="137"/>
        <end position="161"/>
    </location>
</feature>
<keyword evidence="7" id="KW-1185">Reference proteome</keyword>
<dbReference type="Gene3D" id="2.140.10.30">
    <property type="entry name" value="Dipeptidylpeptidase IV, N-terminal domain"/>
    <property type="match status" value="1"/>
</dbReference>
<comment type="caution">
    <text evidence="6">The sequence shown here is derived from an EMBL/GenBank/DDBJ whole genome shotgun (WGS) entry which is preliminary data.</text>
</comment>
<feature type="compositionally biased region" description="Polar residues" evidence="1">
    <location>
        <begin position="137"/>
        <end position="146"/>
    </location>
</feature>
<dbReference type="InterPro" id="IPR050278">
    <property type="entry name" value="Serine_Prot_S9B/DPPIV"/>
</dbReference>
<dbReference type="Gene3D" id="2.60.40.780">
    <property type="entry name" value="von Hippel-Lindau disease tumour suppressor, beta domain"/>
    <property type="match status" value="1"/>
</dbReference>
<feature type="domain" description="von Hippel-Lindau disease tumour suppressor beta" evidence="5">
    <location>
        <begin position="159"/>
        <end position="216"/>
    </location>
</feature>
<evidence type="ECO:0000313" key="7">
    <source>
        <dbReference type="Proteomes" id="UP000603141"/>
    </source>
</evidence>
<dbReference type="Pfam" id="PF00930">
    <property type="entry name" value="DPPIV_N"/>
    <property type="match status" value="1"/>
</dbReference>
<proteinExistence type="predicted"/>
<dbReference type="EMBL" id="JAENIJ010000002">
    <property type="protein sequence ID" value="MBK1881022.1"/>
    <property type="molecule type" value="Genomic_DNA"/>
</dbReference>
<evidence type="ECO:0000259" key="5">
    <source>
        <dbReference type="Pfam" id="PF01847"/>
    </source>
</evidence>
<dbReference type="InterPro" id="IPR001375">
    <property type="entry name" value="Peptidase_S9_cat"/>
</dbReference>
<gene>
    <name evidence="6" type="ORF">JIN85_01270</name>
</gene>
<sequence length="828" mass="92281">MFRILILGLCLIIPLQASSDDLQVRNAMKKADSLGREYRRLLDKSNFRAHWADDDSRLIYQIDESANGTRYYEVDLKSGKATAAFDQELLAKALGQNSHQNVRAGNLPLISLKPVTGSPSIRFFALGKRWQWDTTSNSLQADNTPAKSIAPSAPNANPRSTSSNIPTVVLIQNSTAQDLVVQWVNESGVAKNYGTIPPSETREFQTYAGHVWLFSNPAGSRLASVRAAADPVSVTITGKVRSARPADPGISPDGKWSARIQNNNLYLQNRESNATIPLTKDGSRSHPYAGELSWSPDSKSLVAWRVTVVPERQINIVQSTPPDQLQPKLLTFNYAKPGDEITRRRPVLFDLSEATPKLVQLDDGLYHNPWKIDRLEWLNDSSEFQFLFNARGHQTMRVIGIAPKTGVTRIVLEETSDTFIDYSQKTWMHRLAGSADFLWASERDGYNHLYLIDGRAGKIRKQITSGDWNIHQVDDIQEANGSVEMLVETLGMDPTQPYHRQYARIVLNSEDDVKITRLTESHGNHTIEFSPGKTWEIATWSRPDQAPVTELRRGGDGSLVAELVRADTSAMEQRGWKAPESFVAKGRDGKTDIYGLIFRPSNFDPNKKYPVLENIYAGPHDFFTPQNFSSWSSLNAMAELGFIVVKLDGMGTNWRSKAFHDVAWKNLKDSGFPDRIPWIKAAAESRPWMDLSRVGIYGGSAGGQSALSALLHFGDFYQVAVADCGCHDNRMDKIWWNEAWMGWPVDESYAENSNANYAANLKGDLMLFVGELDHNVDPASTAQVVAALQEAGKVFDFVPVMNAGHGAAETPYGNFRRATFLVHHLNSL</sequence>
<feature type="signal peptide" evidence="2">
    <location>
        <begin position="1"/>
        <end position="19"/>
    </location>
</feature>
<keyword evidence="2" id="KW-0732">Signal</keyword>
<evidence type="ECO:0000259" key="4">
    <source>
        <dbReference type="Pfam" id="PF00930"/>
    </source>
</evidence>
<accession>A0A934S7A5</accession>
<dbReference type="GO" id="GO:0008236">
    <property type="term" value="F:serine-type peptidase activity"/>
    <property type="evidence" value="ECO:0007669"/>
    <property type="project" value="InterPro"/>
</dbReference>
<dbReference type="RefSeq" id="WP_200266810.1">
    <property type="nucleotide sequence ID" value="NZ_JAENIJ010000002.1"/>
</dbReference>
<dbReference type="Pfam" id="PF01847">
    <property type="entry name" value="VHL"/>
    <property type="match status" value="1"/>
</dbReference>
<dbReference type="SUPFAM" id="SSF82171">
    <property type="entry name" value="DPP6 N-terminal domain-like"/>
    <property type="match status" value="1"/>
</dbReference>
<dbReference type="AlphaFoldDB" id="A0A934S7A5"/>
<dbReference type="InterPro" id="IPR024053">
    <property type="entry name" value="VHL_beta_dom"/>
</dbReference>